<reference evidence="2" key="1">
    <citation type="submission" date="2023-10" db="EMBL/GenBank/DDBJ databases">
        <title>Genome assembly of Pristionchus species.</title>
        <authorList>
            <person name="Yoshida K."/>
            <person name="Sommer R.J."/>
        </authorList>
    </citation>
    <scope>NUCLEOTIDE SEQUENCE</scope>
    <source>
        <strain evidence="2">RS0144</strain>
    </source>
</reference>
<evidence type="ECO:0000313" key="3">
    <source>
        <dbReference type="Proteomes" id="UP001432027"/>
    </source>
</evidence>
<dbReference type="Proteomes" id="UP001432027">
    <property type="component" value="Unassembled WGS sequence"/>
</dbReference>
<proteinExistence type="predicted"/>
<comment type="caution">
    <text evidence="2">The sequence shown here is derived from an EMBL/GenBank/DDBJ whole genome shotgun (WGS) entry which is preliminary data.</text>
</comment>
<keyword evidence="3" id="KW-1185">Reference proteome</keyword>
<accession>A0AAV5SVS4</accession>
<feature type="non-terminal residue" evidence="2">
    <location>
        <position position="1"/>
    </location>
</feature>
<feature type="compositionally biased region" description="Polar residues" evidence="1">
    <location>
        <begin position="53"/>
        <end position="63"/>
    </location>
</feature>
<evidence type="ECO:0000256" key="1">
    <source>
        <dbReference type="SAM" id="MobiDB-lite"/>
    </source>
</evidence>
<dbReference type="AlphaFoldDB" id="A0AAV5SVS4"/>
<protein>
    <submittedName>
        <fullName evidence="2">Uncharacterized protein</fullName>
    </submittedName>
</protein>
<sequence>LQQLQQRGKDRQRHVQKQRLAETKGSSSGPCCDRDGTGGRGTARRNDWKNPTVGRSSELQKLQLSRGREGVHAIDIIVHGLDYRIPSRNRSSVGIFRS</sequence>
<feature type="region of interest" description="Disordered" evidence="1">
    <location>
        <begin position="1"/>
        <end position="68"/>
    </location>
</feature>
<gene>
    <name evidence="2" type="ORF">PENTCL1PPCAC_8975</name>
</gene>
<name>A0AAV5SVS4_9BILA</name>
<evidence type="ECO:0000313" key="2">
    <source>
        <dbReference type="EMBL" id="GMS86800.1"/>
    </source>
</evidence>
<dbReference type="EMBL" id="BTSX01000002">
    <property type="protein sequence ID" value="GMS86800.1"/>
    <property type="molecule type" value="Genomic_DNA"/>
</dbReference>
<organism evidence="2 3">
    <name type="scientific">Pristionchus entomophagus</name>
    <dbReference type="NCBI Taxonomy" id="358040"/>
    <lineage>
        <taxon>Eukaryota</taxon>
        <taxon>Metazoa</taxon>
        <taxon>Ecdysozoa</taxon>
        <taxon>Nematoda</taxon>
        <taxon>Chromadorea</taxon>
        <taxon>Rhabditida</taxon>
        <taxon>Rhabditina</taxon>
        <taxon>Diplogasteromorpha</taxon>
        <taxon>Diplogasteroidea</taxon>
        <taxon>Neodiplogasteridae</taxon>
        <taxon>Pristionchus</taxon>
    </lineage>
</organism>